<evidence type="ECO:0000256" key="2">
    <source>
        <dbReference type="ARBA" id="ARBA00022741"/>
    </source>
</evidence>
<name>A0A848R8X5_9FIRM</name>
<dbReference type="GO" id="GO:0005886">
    <property type="term" value="C:plasma membrane"/>
    <property type="evidence" value="ECO:0007669"/>
    <property type="project" value="TreeGrafter"/>
</dbReference>
<accession>A0A848R8X5</accession>
<evidence type="ECO:0000256" key="3">
    <source>
        <dbReference type="ARBA" id="ARBA00022840"/>
    </source>
</evidence>
<keyword evidence="6" id="KW-1185">Reference proteome</keyword>
<reference evidence="5" key="1">
    <citation type="submission" date="2020-04" db="EMBL/GenBank/DDBJ databases">
        <title>Peptoniphilus sp. nov. isolated from swine feces.</title>
        <authorList>
            <person name="Ryu S.W."/>
        </authorList>
    </citation>
    <scope>NUCLEOTIDE SEQUENCE [LARGE SCALE GENOMIC DNA]</scope>
    <source>
        <strain evidence="5">AGMB00490</strain>
    </source>
</reference>
<evidence type="ECO:0000313" key="6">
    <source>
        <dbReference type="Proteomes" id="UP000568273"/>
    </source>
</evidence>
<comment type="caution">
    <text evidence="5">The sequence shown here is derived from an EMBL/GenBank/DDBJ whole genome shotgun (WGS) entry which is preliminary data.</text>
</comment>
<keyword evidence="3" id="KW-0067">ATP-binding</keyword>
<dbReference type="AlphaFoldDB" id="A0A848R8X5"/>
<dbReference type="GO" id="GO:0005524">
    <property type="term" value="F:ATP binding"/>
    <property type="evidence" value="ECO:0007669"/>
    <property type="project" value="UniProtKB-KW"/>
</dbReference>
<dbReference type="PANTHER" id="PTHR30258:SF1">
    <property type="entry name" value="PROTEIN TRANSPORT PROTEIN HOFB HOMOLOG"/>
    <property type="match status" value="1"/>
</dbReference>
<comment type="similarity">
    <text evidence="1">Belongs to the GSP E family.</text>
</comment>
<proteinExistence type="inferred from homology"/>
<evidence type="ECO:0000259" key="4">
    <source>
        <dbReference type="Pfam" id="PF00437"/>
    </source>
</evidence>
<dbReference type="Gene3D" id="3.30.450.90">
    <property type="match status" value="1"/>
</dbReference>
<dbReference type="Proteomes" id="UP000568273">
    <property type="component" value="Unassembled WGS sequence"/>
</dbReference>
<feature type="domain" description="Bacterial type II secretion system protein E" evidence="4">
    <location>
        <begin position="101"/>
        <end position="473"/>
    </location>
</feature>
<dbReference type="InterPro" id="IPR001482">
    <property type="entry name" value="T2SS/T4SS_dom"/>
</dbReference>
<organism evidence="5 6">
    <name type="scientific">Peptoniphilus faecalis</name>
    <dbReference type="NCBI Taxonomy" id="2731255"/>
    <lineage>
        <taxon>Bacteria</taxon>
        <taxon>Bacillati</taxon>
        <taxon>Bacillota</taxon>
        <taxon>Tissierellia</taxon>
        <taxon>Tissierellales</taxon>
        <taxon>Peptoniphilaceae</taxon>
        <taxon>Peptoniphilus</taxon>
    </lineage>
</organism>
<dbReference type="GO" id="GO:0016887">
    <property type="term" value="F:ATP hydrolysis activity"/>
    <property type="evidence" value="ECO:0007669"/>
    <property type="project" value="TreeGrafter"/>
</dbReference>
<dbReference type="Pfam" id="PF00437">
    <property type="entry name" value="T2SSE"/>
    <property type="match status" value="1"/>
</dbReference>
<dbReference type="CDD" id="cd01129">
    <property type="entry name" value="PulE-GspE-like"/>
    <property type="match status" value="1"/>
</dbReference>
<sequence>MKVSNFSFDIKSIFSENYCRKNFVAPAREEGDIVVFFSLHIDEILKYNLQEKLQRKVILEESSKEKILNELDKIYKDEKRDFIIEDINSNYEDLSVSNIDEKEDSPAVRLLNYILRESIERNASDIHIEPRFENIIVRIRIDGALNTLIELPKKIYPHLVTRIKILSELDISEKRLPQDGRFSFNFDAEKIDIRVATTPTGTGEKIVLRILDIQRISYTPEGIGLVGENYEKVMNLISQPSGLILICGPTSSGKTSTLYTLLRKIQDEDINIMTIEDPIEYKIDGINQIEVNQNTGLSFEKGLKAILRMDPDKIMIGEIRNEDTAHIAISSSITGHLVLSTLHTESSPASIGRLIDMGIEPYLISAGLIGVISQRLIRKLCPNCREKIKNTNSIIDNEYVFKAKGCDKCNGGYSGRTAVFEIMIIDSEIRDMISRRESIKNIKNFAIERGMNTLSSEILKLIKKGETTFEEYFKHIHTVGEL</sequence>
<dbReference type="Gene3D" id="3.40.50.300">
    <property type="entry name" value="P-loop containing nucleotide triphosphate hydrolases"/>
    <property type="match status" value="1"/>
</dbReference>
<gene>
    <name evidence="5" type="ORF">HKO22_00740</name>
</gene>
<dbReference type="PANTHER" id="PTHR30258">
    <property type="entry name" value="TYPE II SECRETION SYSTEM PROTEIN GSPE-RELATED"/>
    <property type="match status" value="1"/>
</dbReference>
<keyword evidence="2" id="KW-0547">Nucleotide-binding</keyword>
<dbReference type="SUPFAM" id="SSF52540">
    <property type="entry name" value="P-loop containing nucleoside triphosphate hydrolases"/>
    <property type="match status" value="1"/>
</dbReference>
<evidence type="ECO:0000313" key="5">
    <source>
        <dbReference type="EMBL" id="NMW84268.1"/>
    </source>
</evidence>
<protein>
    <submittedName>
        <fullName evidence="5">Type II/IV secretion system protein</fullName>
    </submittedName>
</protein>
<dbReference type="InterPro" id="IPR027417">
    <property type="entry name" value="P-loop_NTPase"/>
</dbReference>
<evidence type="ECO:0000256" key="1">
    <source>
        <dbReference type="ARBA" id="ARBA00006611"/>
    </source>
</evidence>
<dbReference type="EMBL" id="JABDSR010000001">
    <property type="protein sequence ID" value="NMW84268.1"/>
    <property type="molecule type" value="Genomic_DNA"/>
</dbReference>